<dbReference type="PROSITE" id="PS50994">
    <property type="entry name" value="INTEGRASE"/>
    <property type="match status" value="1"/>
</dbReference>
<dbReference type="InterPro" id="IPR036397">
    <property type="entry name" value="RNaseH_sf"/>
</dbReference>
<dbReference type="NCBIfam" id="NF033516">
    <property type="entry name" value="transpos_IS3"/>
    <property type="match status" value="1"/>
</dbReference>
<dbReference type="GO" id="GO:0003676">
    <property type="term" value="F:nucleic acid binding"/>
    <property type="evidence" value="ECO:0007669"/>
    <property type="project" value="InterPro"/>
</dbReference>
<dbReference type="GO" id="GO:0015074">
    <property type="term" value="P:DNA integration"/>
    <property type="evidence" value="ECO:0007669"/>
    <property type="project" value="InterPro"/>
</dbReference>
<sequence>MCDTFEVHRSSYRYWRNRPGRLSSKELRTRHLIKTAHRLSNGSAGARSIAKIVTTMGEDLSRYRASRRMKLLGLVSSQLPKHHYRKAEQAHIAVPNVLGRCFDVKRPNQVWVGDITYVWAGKRWAYLAVVMDLYARKPVGWSLSLSPDSVLTKSALEMAYESRKQPNELLFHSDQGCQYTSIQFRQVLWRYQIKQSLSRKGNCWDNSPMERFFRSLKTEWIPETGYRSFTEAKEQITNYIVGYYSRYRPHSKNGGLSPNDKEIMYWKAYKTVAKNTCPLHKVS</sequence>
<feature type="domain" description="Integrase catalytic" evidence="1">
    <location>
        <begin position="103"/>
        <end position="266"/>
    </location>
</feature>
<dbReference type="InterPro" id="IPR001584">
    <property type="entry name" value="Integrase_cat-core"/>
</dbReference>
<dbReference type="Pfam" id="PF00665">
    <property type="entry name" value="rve"/>
    <property type="match status" value="1"/>
</dbReference>
<dbReference type="SUPFAM" id="SSF53098">
    <property type="entry name" value="Ribonuclease H-like"/>
    <property type="match status" value="1"/>
</dbReference>
<dbReference type="STRING" id="634436.SAMN05216361_3625"/>
<dbReference type="AlphaFoldDB" id="A0A1M5PXG9"/>
<proteinExistence type="predicted"/>
<dbReference type="Proteomes" id="UP000184520">
    <property type="component" value="Unassembled WGS sequence"/>
</dbReference>
<gene>
    <name evidence="2" type="ORF">SAMN05216361_3625</name>
</gene>
<organism evidence="2 3">
    <name type="scientific">Marisediminitalea aggregata</name>
    <dbReference type="NCBI Taxonomy" id="634436"/>
    <lineage>
        <taxon>Bacteria</taxon>
        <taxon>Pseudomonadati</taxon>
        <taxon>Pseudomonadota</taxon>
        <taxon>Gammaproteobacteria</taxon>
        <taxon>Alteromonadales</taxon>
        <taxon>Alteromonadaceae</taxon>
        <taxon>Marisediminitalea</taxon>
    </lineage>
</organism>
<keyword evidence="3" id="KW-1185">Reference proteome</keyword>
<evidence type="ECO:0000259" key="1">
    <source>
        <dbReference type="PROSITE" id="PS50994"/>
    </source>
</evidence>
<name>A0A1M5PXG9_9ALTE</name>
<dbReference type="InterPro" id="IPR048020">
    <property type="entry name" value="Transpos_IS3"/>
</dbReference>
<dbReference type="Gene3D" id="3.30.420.10">
    <property type="entry name" value="Ribonuclease H-like superfamily/Ribonuclease H"/>
    <property type="match status" value="1"/>
</dbReference>
<protein>
    <submittedName>
        <fullName evidence="2">Putative transposase</fullName>
    </submittedName>
</protein>
<evidence type="ECO:0000313" key="2">
    <source>
        <dbReference type="EMBL" id="SHH05953.1"/>
    </source>
</evidence>
<dbReference type="PANTHER" id="PTHR46889">
    <property type="entry name" value="TRANSPOSASE INSF FOR INSERTION SEQUENCE IS3B-RELATED"/>
    <property type="match status" value="1"/>
</dbReference>
<dbReference type="EMBL" id="FQWD01000006">
    <property type="protein sequence ID" value="SHH05953.1"/>
    <property type="molecule type" value="Genomic_DNA"/>
</dbReference>
<reference evidence="3" key="1">
    <citation type="submission" date="2016-11" db="EMBL/GenBank/DDBJ databases">
        <authorList>
            <person name="Varghese N."/>
            <person name="Submissions S."/>
        </authorList>
    </citation>
    <scope>NUCLEOTIDE SEQUENCE [LARGE SCALE GENOMIC DNA]</scope>
    <source>
        <strain evidence="3">CGMCC 1.8995</strain>
    </source>
</reference>
<dbReference type="PANTHER" id="PTHR46889:SF4">
    <property type="entry name" value="TRANSPOSASE INSO FOR INSERTION SEQUENCE ELEMENT IS911B-RELATED"/>
    <property type="match status" value="1"/>
</dbReference>
<dbReference type="InterPro" id="IPR050900">
    <property type="entry name" value="Transposase_IS3/IS150/IS904"/>
</dbReference>
<dbReference type="InterPro" id="IPR012337">
    <property type="entry name" value="RNaseH-like_sf"/>
</dbReference>
<evidence type="ECO:0000313" key="3">
    <source>
        <dbReference type="Proteomes" id="UP000184520"/>
    </source>
</evidence>
<dbReference type="Pfam" id="PF13333">
    <property type="entry name" value="rve_2"/>
    <property type="match status" value="1"/>
</dbReference>
<accession>A0A1M5PXG9</accession>